<evidence type="ECO:0000256" key="13">
    <source>
        <dbReference type="ARBA" id="ARBA00048173"/>
    </source>
</evidence>
<keyword evidence="8" id="KW-0694">RNA-binding</keyword>
<accession>A0A9Q3GIE7</accession>
<dbReference type="GO" id="GO:0005634">
    <property type="term" value="C:nucleus"/>
    <property type="evidence" value="ECO:0007669"/>
    <property type="project" value="UniProtKB-ARBA"/>
</dbReference>
<dbReference type="GO" id="GO:0015074">
    <property type="term" value="P:DNA integration"/>
    <property type="evidence" value="ECO:0007669"/>
    <property type="project" value="UniProtKB-KW"/>
</dbReference>
<dbReference type="AlphaFoldDB" id="A0A9Q3GIE7"/>
<dbReference type="SUPFAM" id="SSF53098">
    <property type="entry name" value="Ribonuclease H-like"/>
    <property type="match status" value="1"/>
</dbReference>
<evidence type="ECO:0000256" key="4">
    <source>
        <dbReference type="ARBA" id="ARBA00022723"/>
    </source>
</evidence>
<dbReference type="OrthoDB" id="10047254at2759"/>
<dbReference type="GO" id="GO:0004519">
    <property type="term" value="F:endonuclease activity"/>
    <property type="evidence" value="ECO:0007669"/>
    <property type="project" value="UniProtKB-KW"/>
</dbReference>
<dbReference type="GO" id="GO:0006310">
    <property type="term" value="P:DNA recombination"/>
    <property type="evidence" value="ECO:0007669"/>
    <property type="project" value="UniProtKB-KW"/>
</dbReference>
<keyword evidence="1" id="KW-0815">Transposition</keyword>
<organism evidence="16 17">
    <name type="scientific">Austropuccinia psidii MF-1</name>
    <dbReference type="NCBI Taxonomy" id="1389203"/>
    <lineage>
        <taxon>Eukaryota</taxon>
        <taxon>Fungi</taxon>
        <taxon>Dikarya</taxon>
        <taxon>Basidiomycota</taxon>
        <taxon>Pucciniomycotina</taxon>
        <taxon>Pucciniomycetes</taxon>
        <taxon>Pucciniales</taxon>
        <taxon>Sphaerophragmiaceae</taxon>
        <taxon>Austropuccinia</taxon>
    </lineage>
</organism>
<dbReference type="PANTHER" id="PTHR42648:SF11">
    <property type="entry name" value="TRANSPOSON TY4-P GAG-POL POLYPROTEIN"/>
    <property type="match status" value="1"/>
</dbReference>
<dbReference type="InterPro" id="IPR001584">
    <property type="entry name" value="Integrase_cat-core"/>
</dbReference>
<evidence type="ECO:0000256" key="8">
    <source>
        <dbReference type="ARBA" id="ARBA00022884"/>
    </source>
</evidence>
<name>A0A9Q3GIE7_9BASI</name>
<dbReference type="InterPro" id="IPR012337">
    <property type="entry name" value="RNaseH-like_sf"/>
</dbReference>
<sequence length="326" mass="36833">MEIKNKLDITPAYFHTDRGGEFNSQSLVNFLTRQGIYLERGPPELPQTNGVAERFNQTLLSKMRCLLGQSNVPVSYWDEATAHASLLLSLLLHKHLKMKTPISVLNKKDLLIKPKVYLKRLIPFGMKVIVEISNPSSRRETGKIRVSRDYTLSACNPNLSMNQPASVLPEVSSLRIKLQVPSSKPEELLTLLPVVQPPSQSFDLEHSSRPAHLPAATESTRNYEYVPYYKDAPRNISSSINEENILTGRKKSQYRENLLLADLVPYSKAVSNPIEGPEWKKAMDSEYKSLTADNTGELVPYPTKPTKVIGSMWRLSCKRNEHGEVY</sequence>
<keyword evidence="11" id="KW-0808">Transferase</keyword>
<evidence type="ECO:0000256" key="10">
    <source>
        <dbReference type="ARBA" id="ARBA00022918"/>
    </source>
</evidence>
<gene>
    <name evidence="16" type="ORF">O181_008338</name>
</gene>
<comment type="caution">
    <text evidence="16">The sequence shown here is derived from an EMBL/GenBank/DDBJ whole genome shotgun (WGS) entry which is preliminary data.</text>
</comment>
<dbReference type="GO" id="GO:0032196">
    <property type="term" value="P:transposition"/>
    <property type="evidence" value="ECO:0007669"/>
    <property type="project" value="UniProtKB-KW"/>
</dbReference>
<keyword evidence="7" id="KW-0460">Magnesium</keyword>
<keyword evidence="6" id="KW-0378">Hydrolase</keyword>
<feature type="domain" description="Integrase catalytic" evidence="15">
    <location>
        <begin position="1"/>
        <end position="109"/>
    </location>
</feature>
<dbReference type="GO" id="GO:0046872">
    <property type="term" value="F:metal ion binding"/>
    <property type="evidence" value="ECO:0007669"/>
    <property type="project" value="UniProtKB-KW"/>
</dbReference>
<evidence type="ECO:0000256" key="7">
    <source>
        <dbReference type="ARBA" id="ARBA00022842"/>
    </source>
</evidence>
<dbReference type="PROSITE" id="PS50994">
    <property type="entry name" value="INTEGRASE"/>
    <property type="match status" value="1"/>
</dbReference>
<dbReference type="InterPro" id="IPR039537">
    <property type="entry name" value="Retrotran_Ty1/copia-like"/>
</dbReference>
<dbReference type="GO" id="GO:0016787">
    <property type="term" value="F:hydrolase activity"/>
    <property type="evidence" value="ECO:0007669"/>
    <property type="project" value="UniProtKB-KW"/>
</dbReference>
<keyword evidence="11" id="KW-0239">DNA-directed DNA polymerase</keyword>
<dbReference type="GO" id="GO:0003723">
    <property type="term" value="F:RNA binding"/>
    <property type="evidence" value="ECO:0007669"/>
    <property type="project" value="UniProtKB-KW"/>
</dbReference>
<evidence type="ECO:0000256" key="1">
    <source>
        <dbReference type="ARBA" id="ARBA00022578"/>
    </source>
</evidence>
<dbReference type="InterPro" id="IPR036397">
    <property type="entry name" value="RNaseH_sf"/>
</dbReference>
<evidence type="ECO:0000256" key="14">
    <source>
        <dbReference type="ARBA" id="ARBA00049244"/>
    </source>
</evidence>
<keyword evidence="12" id="KW-0233">DNA recombination</keyword>
<evidence type="ECO:0000256" key="6">
    <source>
        <dbReference type="ARBA" id="ARBA00022801"/>
    </source>
</evidence>
<protein>
    <recommendedName>
        <fullName evidence="15">Integrase catalytic domain-containing protein</fullName>
    </recommendedName>
</protein>
<evidence type="ECO:0000256" key="12">
    <source>
        <dbReference type="ARBA" id="ARBA00023172"/>
    </source>
</evidence>
<keyword evidence="3" id="KW-0540">Nuclease</keyword>
<evidence type="ECO:0000313" key="17">
    <source>
        <dbReference type="Proteomes" id="UP000765509"/>
    </source>
</evidence>
<comment type="catalytic activity">
    <reaction evidence="13">
        <text>DNA(n) + a 2'-deoxyribonucleoside 5'-triphosphate = DNA(n+1) + diphosphate</text>
        <dbReference type="Rhea" id="RHEA:22508"/>
        <dbReference type="Rhea" id="RHEA-COMP:17339"/>
        <dbReference type="Rhea" id="RHEA-COMP:17340"/>
        <dbReference type="ChEBI" id="CHEBI:33019"/>
        <dbReference type="ChEBI" id="CHEBI:61560"/>
        <dbReference type="ChEBI" id="CHEBI:173112"/>
        <dbReference type="EC" id="2.7.7.49"/>
    </reaction>
</comment>
<evidence type="ECO:0000256" key="5">
    <source>
        <dbReference type="ARBA" id="ARBA00022759"/>
    </source>
</evidence>
<evidence type="ECO:0000259" key="15">
    <source>
        <dbReference type="PROSITE" id="PS50994"/>
    </source>
</evidence>
<keyword evidence="4" id="KW-0479">Metal-binding</keyword>
<dbReference type="GO" id="GO:0003887">
    <property type="term" value="F:DNA-directed DNA polymerase activity"/>
    <property type="evidence" value="ECO:0007669"/>
    <property type="project" value="UniProtKB-KW"/>
</dbReference>
<dbReference type="Proteomes" id="UP000765509">
    <property type="component" value="Unassembled WGS sequence"/>
</dbReference>
<reference evidence="16" key="1">
    <citation type="submission" date="2021-03" db="EMBL/GenBank/DDBJ databases">
        <title>Draft genome sequence of rust myrtle Austropuccinia psidii MF-1, a brazilian biotype.</title>
        <authorList>
            <person name="Quecine M.C."/>
            <person name="Pachon D.M.R."/>
            <person name="Bonatelli M.L."/>
            <person name="Correr F.H."/>
            <person name="Franceschini L.M."/>
            <person name="Leite T.F."/>
            <person name="Margarido G.R.A."/>
            <person name="Almeida C.A."/>
            <person name="Ferrarezi J.A."/>
            <person name="Labate C.A."/>
        </authorList>
    </citation>
    <scope>NUCLEOTIDE SEQUENCE</scope>
    <source>
        <strain evidence="16">MF-1</strain>
    </source>
</reference>
<keyword evidence="9" id="KW-0229">DNA integration</keyword>
<keyword evidence="17" id="KW-1185">Reference proteome</keyword>
<evidence type="ECO:0000256" key="2">
    <source>
        <dbReference type="ARBA" id="ARBA00022695"/>
    </source>
</evidence>
<evidence type="ECO:0000256" key="9">
    <source>
        <dbReference type="ARBA" id="ARBA00022908"/>
    </source>
</evidence>
<keyword evidence="2" id="KW-0548">Nucleotidyltransferase</keyword>
<evidence type="ECO:0000256" key="3">
    <source>
        <dbReference type="ARBA" id="ARBA00022722"/>
    </source>
</evidence>
<dbReference type="GO" id="GO:0003964">
    <property type="term" value="F:RNA-directed DNA polymerase activity"/>
    <property type="evidence" value="ECO:0007669"/>
    <property type="project" value="UniProtKB-KW"/>
</dbReference>
<evidence type="ECO:0000313" key="16">
    <source>
        <dbReference type="EMBL" id="MBW0468623.1"/>
    </source>
</evidence>
<dbReference type="Gene3D" id="3.30.420.10">
    <property type="entry name" value="Ribonuclease H-like superfamily/Ribonuclease H"/>
    <property type="match status" value="1"/>
</dbReference>
<dbReference type="EMBL" id="AVOT02001922">
    <property type="protein sequence ID" value="MBW0468623.1"/>
    <property type="molecule type" value="Genomic_DNA"/>
</dbReference>
<keyword evidence="10" id="KW-0695">RNA-directed DNA polymerase</keyword>
<dbReference type="PANTHER" id="PTHR42648">
    <property type="entry name" value="TRANSPOSASE, PUTATIVE-RELATED"/>
    <property type="match status" value="1"/>
</dbReference>
<evidence type="ECO:0000256" key="11">
    <source>
        <dbReference type="ARBA" id="ARBA00022932"/>
    </source>
</evidence>
<comment type="catalytic activity">
    <reaction evidence="14">
        <text>DNA(n) + a 2'-deoxyribonucleoside 5'-triphosphate = DNA(n+1) + diphosphate</text>
        <dbReference type="Rhea" id="RHEA:22508"/>
        <dbReference type="Rhea" id="RHEA-COMP:17339"/>
        <dbReference type="Rhea" id="RHEA-COMP:17340"/>
        <dbReference type="ChEBI" id="CHEBI:33019"/>
        <dbReference type="ChEBI" id="CHEBI:61560"/>
        <dbReference type="ChEBI" id="CHEBI:173112"/>
        <dbReference type="EC" id="2.7.7.7"/>
    </reaction>
</comment>
<keyword evidence="5" id="KW-0255">Endonuclease</keyword>
<proteinExistence type="predicted"/>